<gene>
    <name evidence="2" type="ORF">DY940_34160</name>
</gene>
<reference evidence="2 3" key="1">
    <citation type="submission" date="2018-12" db="EMBL/GenBank/DDBJ databases">
        <title>Pseudomonas aeruginosa Diversity Panel.</title>
        <authorList>
            <person name="Snesrud E."/>
            <person name="Mcgann P."/>
        </authorList>
    </citation>
    <scope>NUCLEOTIDE SEQUENCE [LARGE SCALE GENOMIC DNA]</scope>
    <source>
        <strain evidence="2 3">MRSN6241</strain>
    </source>
</reference>
<sequence>AAYVAEHGSMPSTYQASSGEKVGAWLYRQQQKLKKGTLPEAQARLLADSGLA</sequence>
<dbReference type="Gene3D" id="6.10.140.530">
    <property type="match status" value="1"/>
</dbReference>
<name>A0ABD7JRV7_PSEAI</name>
<comment type="caution">
    <text evidence="2">The sequence shown here is derived from an EMBL/GenBank/DDBJ whole genome shotgun (WGS) entry which is preliminary data.</text>
</comment>
<protein>
    <submittedName>
        <fullName evidence="2">Helicase</fullName>
    </submittedName>
</protein>
<evidence type="ECO:0000313" key="2">
    <source>
        <dbReference type="EMBL" id="RTS37399.1"/>
    </source>
</evidence>
<keyword evidence="2" id="KW-0067">ATP-binding</keyword>
<evidence type="ECO:0000259" key="1">
    <source>
        <dbReference type="Pfam" id="PF03457"/>
    </source>
</evidence>
<dbReference type="EMBL" id="RXTL01000076">
    <property type="protein sequence ID" value="RTS37399.1"/>
    <property type="molecule type" value="Genomic_DNA"/>
</dbReference>
<keyword evidence="2" id="KW-0378">Hydrolase</keyword>
<feature type="domain" description="Helicase-associated" evidence="1">
    <location>
        <begin position="2"/>
        <end position="48"/>
    </location>
</feature>
<dbReference type="GO" id="GO:0004386">
    <property type="term" value="F:helicase activity"/>
    <property type="evidence" value="ECO:0007669"/>
    <property type="project" value="UniProtKB-KW"/>
</dbReference>
<proteinExistence type="predicted"/>
<dbReference type="AlphaFoldDB" id="A0ABD7JRV7"/>
<keyword evidence="2" id="KW-0347">Helicase</keyword>
<organism evidence="2 3">
    <name type="scientific">Pseudomonas aeruginosa</name>
    <dbReference type="NCBI Taxonomy" id="287"/>
    <lineage>
        <taxon>Bacteria</taxon>
        <taxon>Pseudomonadati</taxon>
        <taxon>Pseudomonadota</taxon>
        <taxon>Gammaproteobacteria</taxon>
        <taxon>Pseudomonadales</taxon>
        <taxon>Pseudomonadaceae</taxon>
        <taxon>Pseudomonas</taxon>
    </lineage>
</organism>
<feature type="non-terminal residue" evidence="2">
    <location>
        <position position="1"/>
    </location>
</feature>
<dbReference type="InterPro" id="IPR005114">
    <property type="entry name" value="Helicase_assoc"/>
</dbReference>
<accession>A0ABD7JRV7</accession>
<keyword evidence="2" id="KW-0547">Nucleotide-binding</keyword>
<evidence type="ECO:0000313" key="3">
    <source>
        <dbReference type="Proteomes" id="UP000276985"/>
    </source>
</evidence>
<dbReference type="Proteomes" id="UP000276985">
    <property type="component" value="Unassembled WGS sequence"/>
</dbReference>
<dbReference type="Pfam" id="PF03457">
    <property type="entry name" value="HA"/>
    <property type="match status" value="1"/>
</dbReference>